<proteinExistence type="predicted"/>
<gene>
    <name evidence="1" type="ORF">X798_00989</name>
</gene>
<accession>A0A238C4H9</accession>
<protein>
    <submittedName>
        <fullName evidence="1">Uncharacterized protein</fullName>
    </submittedName>
</protein>
<keyword evidence="2" id="KW-1185">Reference proteome</keyword>
<evidence type="ECO:0000313" key="1">
    <source>
        <dbReference type="EMBL" id="OZC11808.1"/>
    </source>
</evidence>
<dbReference type="AlphaFoldDB" id="A0A238C4H9"/>
<name>A0A238C4H9_9BILA</name>
<feature type="non-terminal residue" evidence="1">
    <location>
        <position position="76"/>
    </location>
</feature>
<reference evidence="1 2" key="1">
    <citation type="submission" date="2015-12" db="EMBL/GenBank/DDBJ databases">
        <title>Draft genome of the nematode, Onchocerca flexuosa.</title>
        <authorList>
            <person name="Mitreva M."/>
        </authorList>
    </citation>
    <scope>NUCLEOTIDE SEQUENCE [LARGE SCALE GENOMIC DNA]</scope>
    <source>
        <strain evidence="1">Red Deer</strain>
    </source>
</reference>
<dbReference type="Proteomes" id="UP000242913">
    <property type="component" value="Unassembled WGS sequence"/>
</dbReference>
<sequence length="76" mass="8638">MEGIIMINQQKQQDAKQVNTTVARQPAKRVSQGHADEFLDCSNRLTDTRLEKKLDNYSFLEQISSIKNRCALILSG</sequence>
<dbReference type="EMBL" id="KZ269979">
    <property type="protein sequence ID" value="OZC11808.1"/>
    <property type="molecule type" value="Genomic_DNA"/>
</dbReference>
<organism evidence="1 2">
    <name type="scientific">Onchocerca flexuosa</name>
    <dbReference type="NCBI Taxonomy" id="387005"/>
    <lineage>
        <taxon>Eukaryota</taxon>
        <taxon>Metazoa</taxon>
        <taxon>Ecdysozoa</taxon>
        <taxon>Nematoda</taxon>
        <taxon>Chromadorea</taxon>
        <taxon>Rhabditida</taxon>
        <taxon>Spirurina</taxon>
        <taxon>Spiruromorpha</taxon>
        <taxon>Filarioidea</taxon>
        <taxon>Onchocercidae</taxon>
        <taxon>Onchocerca</taxon>
    </lineage>
</organism>
<evidence type="ECO:0000313" key="2">
    <source>
        <dbReference type="Proteomes" id="UP000242913"/>
    </source>
</evidence>